<proteinExistence type="predicted"/>
<dbReference type="PROSITE" id="PS51352">
    <property type="entry name" value="THIOREDOXIN_2"/>
    <property type="match status" value="1"/>
</dbReference>
<keyword evidence="3 6" id="KW-1133">Transmembrane helix</keyword>
<keyword evidence="4 6" id="KW-0472">Membrane</keyword>
<dbReference type="Gene3D" id="3.40.30.10">
    <property type="entry name" value="Glutaredoxin"/>
    <property type="match status" value="2"/>
</dbReference>
<dbReference type="PANTHER" id="PTHR46426">
    <property type="entry name" value="PROTEIN DISULFIDE-ISOMERASE TMX3"/>
    <property type="match status" value="1"/>
</dbReference>
<dbReference type="InterPro" id="IPR036249">
    <property type="entry name" value="Thioredoxin-like_sf"/>
</dbReference>
<dbReference type="FunFam" id="3.40.30.10:FF:000300">
    <property type="entry name" value="Blast:Protein disulfide-isomerase TMX3"/>
    <property type="match status" value="1"/>
</dbReference>
<dbReference type="EMBL" id="LR899010">
    <property type="protein sequence ID" value="CAD7083643.1"/>
    <property type="molecule type" value="Genomic_DNA"/>
</dbReference>
<comment type="function">
    <text evidence="5">Probable disulfide isomerase, which participates in the folding of proteins containing disulfide bonds. May act as a dithiol oxidase. Acts as a regulator of endoplasmic reticulum-mitochondria contact sites via its ability to regulate redox signals.</text>
</comment>
<evidence type="ECO:0000313" key="9">
    <source>
        <dbReference type="EMBL" id="CAD7083643.1"/>
    </source>
</evidence>
<reference evidence="9 10" key="1">
    <citation type="submission" date="2020-11" db="EMBL/GenBank/DDBJ databases">
        <authorList>
            <person name="Wallbank WR R."/>
            <person name="Pardo Diaz C."/>
            <person name="Kozak K."/>
            <person name="Martin S."/>
            <person name="Jiggins C."/>
            <person name="Moest M."/>
            <person name="Warren A I."/>
            <person name="Generalovic N T."/>
            <person name="Byers J.R.P. K."/>
            <person name="Montejo-Kovacevich G."/>
            <person name="Yen C E."/>
        </authorList>
    </citation>
    <scope>NUCLEOTIDE SEQUENCE [LARGE SCALE GENOMIC DNA]</scope>
</reference>
<evidence type="ECO:0000256" key="4">
    <source>
        <dbReference type="ARBA" id="ARBA00023136"/>
    </source>
</evidence>
<dbReference type="PROSITE" id="PS00194">
    <property type="entry name" value="THIOREDOXIN_1"/>
    <property type="match status" value="1"/>
</dbReference>
<feature type="domain" description="Thioredoxin" evidence="8">
    <location>
        <begin position="1"/>
        <end position="124"/>
    </location>
</feature>
<evidence type="ECO:0000256" key="7">
    <source>
        <dbReference type="SAM" id="SignalP"/>
    </source>
</evidence>
<dbReference type="SUPFAM" id="SSF52833">
    <property type="entry name" value="Thioredoxin-like"/>
    <property type="match status" value="2"/>
</dbReference>
<feature type="chain" id="PRO_5030699943" description="Thioredoxin domain-containing protein" evidence="7">
    <location>
        <begin position="21"/>
        <end position="426"/>
    </location>
</feature>
<evidence type="ECO:0000256" key="1">
    <source>
        <dbReference type="ARBA" id="ARBA00004389"/>
    </source>
</evidence>
<dbReference type="OMA" id="GIEMRNM"/>
<evidence type="ECO:0000259" key="8">
    <source>
        <dbReference type="PROSITE" id="PS51352"/>
    </source>
</evidence>
<dbReference type="InterPro" id="IPR017937">
    <property type="entry name" value="Thioredoxin_CS"/>
</dbReference>
<organism evidence="9 10">
    <name type="scientific">Hermetia illucens</name>
    <name type="common">Black soldier fly</name>
    <dbReference type="NCBI Taxonomy" id="343691"/>
    <lineage>
        <taxon>Eukaryota</taxon>
        <taxon>Metazoa</taxon>
        <taxon>Ecdysozoa</taxon>
        <taxon>Arthropoda</taxon>
        <taxon>Hexapoda</taxon>
        <taxon>Insecta</taxon>
        <taxon>Pterygota</taxon>
        <taxon>Neoptera</taxon>
        <taxon>Endopterygota</taxon>
        <taxon>Diptera</taxon>
        <taxon>Brachycera</taxon>
        <taxon>Stratiomyomorpha</taxon>
        <taxon>Stratiomyidae</taxon>
        <taxon>Hermetiinae</taxon>
        <taxon>Hermetia</taxon>
    </lineage>
</organism>
<dbReference type="Pfam" id="PF13848">
    <property type="entry name" value="Thioredoxin_6"/>
    <property type="match status" value="1"/>
</dbReference>
<evidence type="ECO:0000256" key="5">
    <source>
        <dbReference type="ARBA" id="ARBA00045246"/>
    </source>
</evidence>
<name>A0A7R8YSD3_HERIL</name>
<gene>
    <name evidence="9" type="ORF">HERILL_LOCUS6590</name>
</gene>
<dbReference type="OrthoDB" id="74910at2759"/>
<dbReference type="Proteomes" id="UP000594454">
    <property type="component" value="Chromosome 2"/>
</dbReference>
<dbReference type="InterPro" id="IPR013766">
    <property type="entry name" value="Thioredoxin_domain"/>
</dbReference>
<dbReference type="InterPro" id="IPR052250">
    <property type="entry name" value="PDI_TMX3"/>
</dbReference>
<protein>
    <recommendedName>
        <fullName evidence="8">Thioredoxin domain-containing protein</fullName>
    </recommendedName>
</protein>
<comment type="subcellular location">
    <subcellularLocation>
        <location evidence="1">Endoplasmic reticulum membrane</location>
        <topology evidence="1">Single-pass membrane protein</topology>
    </subcellularLocation>
</comment>
<evidence type="ECO:0000256" key="6">
    <source>
        <dbReference type="SAM" id="Phobius"/>
    </source>
</evidence>
<sequence>MRAWFIAVLLALAALCSAKASRVLELSDRFLDVRHEGQWLVMFYAPWCAYCKRTEPIWAHVAQALHNTNVRVARLDCTRFPSVAQEFKINGYPTIIFIKGNDEFVYNGDRSKEDILNYVLRMSGPPVQLVTRPESVDMLKSSHALFFIYVGPESGILWDTYYAAAEHFQPHGFFYVTGVELASQHFEINHTPTVIVYKEENHYHFPYAKAANEMDPLQVNETIYHWINVERFTTFPKVTRNNIHQMMKTKKWLVLAVVEENKLNEVAAHELEFRDMVERVIRKNRKKYHDRFQFGWIGDPDIAHSIVMDALPTPHIIVINSTTQEHHIPEDDPLQMTPQALHLFLESVHKQTATIYGGNSYLVRIYRAYFEAKKSLKDMWRGNPVLTSVLFGLPLGFLSLILYSIFCGDCLDAPEEDEDESHEKKE</sequence>
<evidence type="ECO:0000256" key="2">
    <source>
        <dbReference type="ARBA" id="ARBA00022692"/>
    </source>
</evidence>
<dbReference type="GO" id="GO:0005789">
    <property type="term" value="C:endoplasmic reticulum membrane"/>
    <property type="evidence" value="ECO:0007669"/>
    <property type="project" value="UniProtKB-SubCell"/>
</dbReference>
<feature type="transmembrane region" description="Helical" evidence="6">
    <location>
        <begin position="385"/>
        <end position="406"/>
    </location>
</feature>
<dbReference type="PANTHER" id="PTHR46426:SF1">
    <property type="entry name" value="PROTEIN DISULFIDE-ISOMERASE TMX3"/>
    <property type="match status" value="1"/>
</dbReference>
<keyword evidence="10" id="KW-1185">Reference proteome</keyword>
<dbReference type="InParanoid" id="A0A7R8YSD3"/>
<accession>A0A7R8YSD3</accession>
<dbReference type="FunCoup" id="A0A7R8YSD3">
    <property type="interactions" value="1784"/>
</dbReference>
<evidence type="ECO:0000256" key="3">
    <source>
        <dbReference type="ARBA" id="ARBA00022989"/>
    </source>
</evidence>
<dbReference type="Pfam" id="PF00085">
    <property type="entry name" value="Thioredoxin"/>
    <property type="match status" value="1"/>
</dbReference>
<keyword evidence="7" id="KW-0732">Signal</keyword>
<evidence type="ECO:0000313" key="10">
    <source>
        <dbReference type="Proteomes" id="UP000594454"/>
    </source>
</evidence>
<dbReference type="AlphaFoldDB" id="A0A7R8YSD3"/>
<feature type="signal peptide" evidence="7">
    <location>
        <begin position="1"/>
        <end position="20"/>
    </location>
</feature>
<keyword evidence="2 6" id="KW-0812">Transmembrane</keyword>